<sequence>MTRSPAAAAGSGPARTGGGRPAVSTRERIIDEALRLFAERGYAATSVAEIEAASGLSPGAGGLYRHFRSKYEVLAAAINEHAARTRTQVADSLAELGDMEGSVELEARLTRLCRAGLAKVREESELTRVFFRDLSQFPELVAVVREGLLQPMFDAITTWFSTQPEYRDADVDWSGIAAVLGGAVVHYRMFQETVGDAPGHADKDRFVAAWVRLALGLLPTPARRR</sequence>
<dbReference type="Gene3D" id="1.10.357.10">
    <property type="entry name" value="Tetracycline Repressor, domain 2"/>
    <property type="match status" value="1"/>
</dbReference>
<dbReference type="GO" id="GO:0000976">
    <property type="term" value="F:transcription cis-regulatory region binding"/>
    <property type="evidence" value="ECO:0007669"/>
    <property type="project" value="TreeGrafter"/>
</dbReference>
<organism evidence="7 8">
    <name type="scientific">Nonomuraea montanisoli</name>
    <dbReference type="NCBI Taxonomy" id="2741721"/>
    <lineage>
        <taxon>Bacteria</taxon>
        <taxon>Bacillati</taxon>
        <taxon>Actinomycetota</taxon>
        <taxon>Actinomycetes</taxon>
        <taxon>Streptosporangiales</taxon>
        <taxon>Streptosporangiaceae</taxon>
        <taxon>Nonomuraea</taxon>
    </lineage>
</organism>
<keyword evidence="8" id="KW-1185">Reference proteome</keyword>
<dbReference type="PROSITE" id="PS50977">
    <property type="entry name" value="HTH_TETR_2"/>
    <property type="match status" value="1"/>
</dbReference>
<keyword evidence="2 4" id="KW-0238">DNA-binding</keyword>
<evidence type="ECO:0000313" key="8">
    <source>
        <dbReference type="Proteomes" id="UP000586042"/>
    </source>
</evidence>
<evidence type="ECO:0000259" key="6">
    <source>
        <dbReference type="PROSITE" id="PS50977"/>
    </source>
</evidence>
<dbReference type="InterPro" id="IPR001647">
    <property type="entry name" value="HTH_TetR"/>
</dbReference>
<dbReference type="AlphaFoldDB" id="A0A7Y6M878"/>
<protein>
    <submittedName>
        <fullName evidence="7">TetR/AcrR family transcriptional regulator</fullName>
    </submittedName>
</protein>
<gene>
    <name evidence="7" type="ORF">HTZ77_39515</name>
</gene>
<evidence type="ECO:0000313" key="7">
    <source>
        <dbReference type="EMBL" id="NUW37445.1"/>
    </source>
</evidence>
<dbReference type="Proteomes" id="UP000586042">
    <property type="component" value="Unassembled WGS sequence"/>
</dbReference>
<proteinExistence type="predicted"/>
<dbReference type="Pfam" id="PF00440">
    <property type="entry name" value="TetR_N"/>
    <property type="match status" value="1"/>
</dbReference>
<evidence type="ECO:0000256" key="3">
    <source>
        <dbReference type="ARBA" id="ARBA00023163"/>
    </source>
</evidence>
<dbReference type="InterPro" id="IPR009057">
    <property type="entry name" value="Homeodomain-like_sf"/>
</dbReference>
<dbReference type="PANTHER" id="PTHR30055:SF234">
    <property type="entry name" value="HTH-TYPE TRANSCRIPTIONAL REGULATOR BETI"/>
    <property type="match status" value="1"/>
</dbReference>
<evidence type="ECO:0000256" key="1">
    <source>
        <dbReference type="ARBA" id="ARBA00023015"/>
    </source>
</evidence>
<feature type="region of interest" description="Disordered" evidence="5">
    <location>
        <begin position="1"/>
        <end position="24"/>
    </location>
</feature>
<dbReference type="InterPro" id="IPR050109">
    <property type="entry name" value="HTH-type_TetR-like_transc_reg"/>
</dbReference>
<dbReference type="EMBL" id="JABWGN010000020">
    <property type="protein sequence ID" value="NUW37445.1"/>
    <property type="molecule type" value="Genomic_DNA"/>
</dbReference>
<dbReference type="GO" id="GO:0003700">
    <property type="term" value="F:DNA-binding transcription factor activity"/>
    <property type="evidence" value="ECO:0007669"/>
    <property type="project" value="TreeGrafter"/>
</dbReference>
<reference evidence="7 8" key="1">
    <citation type="submission" date="2020-06" db="EMBL/GenBank/DDBJ databases">
        <title>Nonomuraea sp. SMC257, a novel actinomycete isolated from soil.</title>
        <authorList>
            <person name="Chanama M."/>
        </authorList>
    </citation>
    <scope>NUCLEOTIDE SEQUENCE [LARGE SCALE GENOMIC DNA]</scope>
    <source>
        <strain evidence="7 8">SMC257</strain>
    </source>
</reference>
<dbReference type="RefSeq" id="WP_175594884.1">
    <property type="nucleotide sequence ID" value="NZ_JABWGN010000020.1"/>
</dbReference>
<dbReference type="SUPFAM" id="SSF46689">
    <property type="entry name" value="Homeodomain-like"/>
    <property type="match status" value="1"/>
</dbReference>
<dbReference type="PANTHER" id="PTHR30055">
    <property type="entry name" value="HTH-TYPE TRANSCRIPTIONAL REGULATOR RUTR"/>
    <property type="match status" value="1"/>
</dbReference>
<comment type="caution">
    <text evidence="7">The sequence shown here is derived from an EMBL/GenBank/DDBJ whole genome shotgun (WGS) entry which is preliminary data.</text>
</comment>
<feature type="domain" description="HTH tetR-type" evidence="6">
    <location>
        <begin position="23"/>
        <end position="85"/>
    </location>
</feature>
<name>A0A7Y6M878_9ACTN</name>
<keyword evidence="3" id="KW-0804">Transcription</keyword>
<evidence type="ECO:0000256" key="4">
    <source>
        <dbReference type="PROSITE-ProRule" id="PRU00335"/>
    </source>
</evidence>
<feature type="compositionally biased region" description="Low complexity" evidence="5">
    <location>
        <begin position="1"/>
        <end position="14"/>
    </location>
</feature>
<keyword evidence="1" id="KW-0805">Transcription regulation</keyword>
<evidence type="ECO:0000256" key="2">
    <source>
        <dbReference type="ARBA" id="ARBA00023125"/>
    </source>
</evidence>
<feature type="DNA-binding region" description="H-T-H motif" evidence="4">
    <location>
        <begin position="48"/>
        <end position="67"/>
    </location>
</feature>
<accession>A0A7Y6M878</accession>
<evidence type="ECO:0000256" key="5">
    <source>
        <dbReference type="SAM" id="MobiDB-lite"/>
    </source>
</evidence>